<dbReference type="Gene3D" id="3.40.250.10">
    <property type="entry name" value="Rhodanese-like domain"/>
    <property type="match status" value="2"/>
</dbReference>
<gene>
    <name evidence="4" type="ORF">SNE25_29325</name>
</gene>
<reference evidence="4 5" key="1">
    <citation type="submission" date="2023-11" db="EMBL/GenBank/DDBJ databases">
        <title>Analysis of the Genomes of Mucilaginibacter gossypii cycad 4 and M. sabulilitoris SNA2: microbes with the potential for plant growth promotion.</title>
        <authorList>
            <person name="Hirsch A.M."/>
            <person name="Humm E."/>
            <person name="Rubbi M."/>
            <person name="Del Vecchio G."/>
            <person name="Ha S.M."/>
            <person name="Pellegrini M."/>
            <person name="Gunsalus R.P."/>
        </authorList>
    </citation>
    <scope>NUCLEOTIDE SEQUENCE [LARGE SCALE GENOMIC DNA]</scope>
    <source>
        <strain evidence="4 5">SNA2</strain>
    </source>
</reference>
<dbReference type="InterPro" id="IPR001763">
    <property type="entry name" value="Rhodanese-like_dom"/>
</dbReference>
<keyword evidence="1 4" id="KW-0808">Transferase</keyword>
<protein>
    <submittedName>
        <fullName evidence="4">Sulfurtransferase</fullName>
        <ecNumber evidence="4">2.8.1.-</ecNumber>
    </submittedName>
</protein>
<evidence type="ECO:0000259" key="3">
    <source>
        <dbReference type="PROSITE" id="PS50206"/>
    </source>
</evidence>
<dbReference type="Pfam" id="PF00581">
    <property type="entry name" value="Rhodanese"/>
    <property type="match status" value="2"/>
</dbReference>
<evidence type="ECO:0000313" key="4">
    <source>
        <dbReference type="EMBL" id="WPU93425.1"/>
    </source>
</evidence>
<accession>A0ABZ0TPK9</accession>
<dbReference type="InterPro" id="IPR036873">
    <property type="entry name" value="Rhodanese-like_dom_sf"/>
</dbReference>
<evidence type="ECO:0000256" key="2">
    <source>
        <dbReference type="ARBA" id="ARBA00022737"/>
    </source>
</evidence>
<evidence type="ECO:0000313" key="5">
    <source>
        <dbReference type="Proteomes" id="UP001324380"/>
    </source>
</evidence>
<dbReference type="CDD" id="cd01448">
    <property type="entry name" value="TST_Repeat_1"/>
    <property type="match status" value="1"/>
</dbReference>
<dbReference type="RefSeq" id="WP_321562561.1">
    <property type="nucleotide sequence ID" value="NZ_CP139558.1"/>
</dbReference>
<keyword evidence="5" id="KW-1185">Reference proteome</keyword>
<organism evidence="4 5">
    <name type="scientific">Mucilaginibacter sabulilitoris</name>
    <dbReference type="NCBI Taxonomy" id="1173583"/>
    <lineage>
        <taxon>Bacteria</taxon>
        <taxon>Pseudomonadati</taxon>
        <taxon>Bacteroidota</taxon>
        <taxon>Sphingobacteriia</taxon>
        <taxon>Sphingobacteriales</taxon>
        <taxon>Sphingobacteriaceae</taxon>
        <taxon>Mucilaginibacter</taxon>
    </lineage>
</organism>
<dbReference type="SMART" id="SM00450">
    <property type="entry name" value="RHOD"/>
    <property type="match status" value="2"/>
</dbReference>
<sequence>MSPLIEINDPALSGANTILIDARAGQDSYQRYLAGHLKNAAFVDLDKDLAAPVTDASKGGRHPLPSIDDFANLLGKLGITPQSHVLVYDDKAGAFGGARFWWMMRAIGHTSVQVLNGGLKAAVDAGVELSTDAYTPTPVSPYPVTGDFSDTVDIYETSLAAHDENRLVIDVRESPRYQGQTEPIDLIAGHIPGALNLPYTYNLDANGKYLPAETLRKIYEDTIGGVTYNEVIVHCGSGVTACHTLLGMDYAGISGPKLYVGSWSEWSRRHLPIGTTKR</sequence>
<evidence type="ECO:0000256" key="1">
    <source>
        <dbReference type="ARBA" id="ARBA00022679"/>
    </source>
</evidence>
<feature type="domain" description="Rhodanese" evidence="3">
    <location>
        <begin position="13"/>
        <end position="131"/>
    </location>
</feature>
<name>A0ABZ0TPK9_9SPHI</name>
<dbReference type="EC" id="2.8.1.-" evidence="4"/>
<proteinExistence type="predicted"/>
<dbReference type="PANTHER" id="PTHR11364">
    <property type="entry name" value="THIOSULFATE SULFERTANSFERASE"/>
    <property type="match status" value="1"/>
</dbReference>
<dbReference type="PANTHER" id="PTHR11364:SF27">
    <property type="entry name" value="SULFURTRANSFERASE"/>
    <property type="match status" value="1"/>
</dbReference>
<dbReference type="CDD" id="cd01449">
    <property type="entry name" value="TST_Repeat_2"/>
    <property type="match status" value="1"/>
</dbReference>
<dbReference type="GO" id="GO:0016740">
    <property type="term" value="F:transferase activity"/>
    <property type="evidence" value="ECO:0007669"/>
    <property type="project" value="UniProtKB-KW"/>
</dbReference>
<dbReference type="PROSITE" id="PS50206">
    <property type="entry name" value="RHODANESE_3"/>
    <property type="match status" value="2"/>
</dbReference>
<dbReference type="EMBL" id="CP139558">
    <property type="protein sequence ID" value="WPU93425.1"/>
    <property type="molecule type" value="Genomic_DNA"/>
</dbReference>
<dbReference type="SUPFAM" id="SSF52821">
    <property type="entry name" value="Rhodanese/Cell cycle control phosphatase"/>
    <property type="match status" value="2"/>
</dbReference>
<dbReference type="InterPro" id="IPR045078">
    <property type="entry name" value="TST/MPST-like"/>
</dbReference>
<feature type="domain" description="Rhodanese" evidence="3">
    <location>
        <begin position="162"/>
        <end position="275"/>
    </location>
</feature>
<dbReference type="Proteomes" id="UP001324380">
    <property type="component" value="Chromosome"/>
</dbReference>
<keyword evidence="2" id="KW-0677">Repeat</keyword>